<evidence type="ECO:0000313" key="13">
    <source>
        <dbReference type="Proteomes" id="UP001279642"/>
    </source>
</evidence>
<dbReference type="Proteomes" id="UP001279642">
    <property type="component" value="Unassembled WGS sequence"/>
</dbReference>
<keyword evidence="9" id="KW-0411">Iron-sulfur</keyword>
<dbReference type="InterPro" id="IPR001155">
    <property type="entry name" value="OxRdtase_FMN_N"/>
</dbReference>
<evidence type="ECO:0000256" key="9">
    <source>
        <dbReference type="ARBA" id="ARBA00023014"/>
    </source>
</evidence>
<dbReference type="Gene3D" id="3.40.50.720">
    <property type="entry name" value="NAD(P)-binding Rossmann-like Domain"/>
    <property type="match status" value="1"/>
</dbReference>
<proteinExistence type="inferred from homology"/>
<comment type="cofactor">
    <cofactor evidence="2">
        <name>[4Fe-4S] cluster</name>
        <dbReference type="ChEBI" id="CHEBI:49883"/>
    </cofactor>
</comment>
<evidence type="ECO:0000256" key="8">
    <source>
        <dbReference type="ARBA" id="ARBA00023004"/>
    </source>
</evidence>
<feature type="domain" description="TMADH/DMDH/HD second alpha/beta" evidence="11">
    <location>
        <begin position="507"/>
        <end position="581"/>
    </location>
</feature>
<evidence type="ECO:0000256" key="5">
    <source>
        <dbReference type="ARBA" id="ARBA00022643"/>
    </source>
</evidence>
<gene>
    <name evidence="12" type="ORF">SMD27_05965</name>
</gene>
<dbReference type="Pfam" id="PF22620">
    <property type="entry name" value="OYE-like_second_a-b"/>
    <property type="match status" value="1"/>
</dbReference>
<dbReference type="EMBL" id="JAXCLW010000001">
    <property type="protein sequence ID" value="MDY0882379.1"/>
    <property type="molecule type" value="Genomic_DNA"/>
</dbReference>
<dbReference type="InterPro" id="IPR013785">
    <property type="entry name" value="Aldolase_TIM"/>
</dbReference>
<evidence type="ECO:0000313" key="12">
    <source>
        <dbReference type="EMBL" id="MDY0882379.1"/>
    </source>
</evidence>
<keyword evidence="6" id="KW-0479">Metal-binding</keyword>
<accession>A0ABU5E8K5</accession>
<dbReference type="Gene3D" id="3.50.50.60">
    <property type="entry name" value="FAD/NAD(P)-binding domain"/>
    <property type="match status" value="1"/>
</dbReference>
<dbReference type="SUPFAM" id="SSF51395">
    <property type="entry name" value="FMN-linked oxidoreductases"/>
    <property type="match status" value="1"/>
</dbReference>
<organism evidence="12 13">
    <name type="scientific">Dongia soli</name>
    <dbReference type="NCBI Taxonomy" id="600628"/>
    <lineage>
        <taxon>Bacteria</taxon>
        <taxon>Pseudomonadati</taxon>
        <taxon>Pseudomonadota</taxon>
        <taxon>Alphaproteobacteria</taxon>
        <taxon>Rhodospirillales</taxon>
        <taxon>Dongiaceae</taxon>
        <taxon>Dongia</taxon>
    </lineage>
</organism>
<evidence type="ECO:0000256" key="3">
    <source>
        <dbReference type="ARBA" id="ARBA00011048"/>
    </source>
</evidence>
<keyword evidence="4" id="KW-0285">Flavoprotein</keyword>
<evidence type="ECO:0000256" key="4">
    <source>
        <dbReference type="ARBA" id="ARBA00022630"/>
    </source>
</evidence>
<dbReference type="Pfam" id="PF13450">
    <property type="entry name" value="NAD_binding_8"/>
    <property type="match status" value="1"/>
</dbReference>
<comment type="caution">
    <text evidence="12">The sequence shown here is derived from an EMBL/GenBank/DDBJ whole genome shotgun (WGS) entry which is preliminary data.</text>
</comment>
<protein>
    <submittedName>
        <fullName evidence="12">FAD-dependent oxidoreductase</fullName>
    </submittedName>
</protein>
<keyword evidence="13" id="KW-1185">Reference proteome</keyword>
<dbReference type="PRINTS" id="PR00368">
    <property type="entry name" value="FADPNR"/>
</dbReference>
<dbReference type="Pfam" id="PF00724">
    <property type="entry name" value="Oxidored_FMN"/>
    <property type="match status" value="1"/>
</dbReference>
<dbReference type="PANTHER" id="PTHR42917:SF2">
    <property type="entry name" value="2,4-DIENOYL-COA REDUCTASE [(2E)-ENOYL-COA-PRODUCING]"/>
    <property type="match status" value="1"/>
</dbReference>
<dbReference type="InterPro" id="IPR051793">
    <property type="entry name" value="NADH:flavin_oxidoreductase"/>
</dbReference>
<feature type="domain" description="NADH:flavin oxidoreductase/NADH oxidase N-terminal" evidence="10">
    <location>
        <begin position="10"/>
        <end position="338"/>
    </location>
</feature>
<sequence length="688" mass="76706">MARNPRYDILFEPVRIGPLTARNRFYQVPHCTGMGYDLPHSVSRMREVKAEGGWAVVNTEYNSLHWSSEDAPYRLCAMWDENDIRLQSLTAEKIHRHGALAGTELWHGGNHSPNRFSRETPISPSGSTQHAVFPLQTRAMDREDIRNLRRWQVQAAKRAMQAGFDIVYCYAGHGYLPFQFITKRWNQRTDEYGGPIENRARLLKEMIEETKEAIGHKCAVAVRLAVDELIGPAGVTAENEGREVIDYLAELPDLWDVNISYVENDSMSARFGEEGHQEKYIGFVKKLTSKPVVSVGRFTSPDTMVSMIKRGVCDFIGAARPSIADPWLPRKIDEGREEDIRECIGCNICRAHNNQGVPIRCTQNPTMGEEYRRDWHPEIVTPKRGFANDQVLVVGGGPAGLECAMILGKRGYQVALADAGRELGGRINRESRLPGLGTWGRVRDYRLGQIAKLPNVEIFLESRMDKDTILEAGYRHVILATGAAWRRDGIGHNVYFPLPGLDAANVLTPDDVMSGKQPSGSIVVYDDDQFYMAGALAERFRAAGHDVTLVTPGLDVSSWTLFTDEQFKVQTKLMKMGVNLVLAHRLEAWHGDAAAVACIYTGASRRVAGETLVTVTARQADDGLYRSLKEDAAAREAADIVTLRPIGDCDAPGAIVHATYAGHRAAREFGETIDPDQFPFKRELVFVK</sequence>
<evidence type="ECO:0000256" key="1">
    <source>
        <dbReference type="ARBA" id="ARBA00001917"/>
    </source>
</evidence>
<dbReference type="RefSeq" id="WP_320507403.1">
    <property type="nucleotide sequence ID" value="NZ_JAXCLW010000001.1"/>
</dbReference>
<dbReference type="SUPFAM" id="SSF51971">
    <property type="entry name" value="Nucleotide-binding domain"/>
    <property type="match status" value="1"/>
</dbReference>
<dbReference type="InterPro" id="IPR054428">
    <property type="entry name" value="TMADH/DMDH/HD_second_a-b"/>
</dbReference>
<name>A0ABU5E8K5_9PROT</name>
<comment type="similarity">
    <text evidence="3">In the N-terminal section; belongs to the NADH:flavin oxidoreductase/NADH oxidase family.</text>
</comment>
<evidence type="ECO:0000256" key="7">
    <source>
        <dbReference type="ARBA" id="ARBA00023002"/>
    </source>
</evidence>
<dbReference type="PANTHER" id="PTHR42917">
    <property type="entry name" value="2,4-DIENOYL-COA REDUCTASE"/>
    <property type="match status" value="1"/>
</dbReference>
<reference evidence="12 13" key="1">
    <citation type="journal article" date="2016" name="Antonie Van Leeuwenhoek">
        <title>Dongia soli sp. nov., isolated from soil from Dokdo, Korea.</title>
        <authorList>
            <person name="Kim D.U."/>
            <person name="Lee H."/>
            <person name="Kim H."/>
            <person name="Kim S.G."/>
            <person name="Ka J.O."/>
        </authorList>
    </citation>
    <scope>NUCLEOTIDE SEQUENCE [LARGE SCALE GENOMIC DNA]</scope>
    <source>
        <strain evidence="12 13">D78</strain>
    </source>
</reference>
<keyword evidence="5" id="KW-0288">FMN</keyword>
<evidence type="ECO:0000256" key="2">
    <source>
        <dbReference type="ARBA" id="ARBA00001966"/>
    </source>
</evidence>
<evidence type="ECO:0000259" key="11">
    <source>
        <dbReference type="Pfam" id="PF22620"/>
    </source>
</evidence>
<evidence type="ECO:0000256" key="6">
    <source>
        <dbReference type="ARBA" id="ARBA00022723"/>
    </source>
</evidence>
<dbReference type="InterPro" id="IPR036188">
    <property type="entry name" value="FAD/NAD-bd_sf"/>
</dbReference>
<keyword evidence="8" id="KW-0408">Iron</keyword>
<dbReference type="Gene3D" id="3.20.20.70">
    <property type="entry name" value="Aldolase class I"/>
    <property type="match status" value="1"/>
</dbReference>
<evidence type="ECO:0000259" key="10">
    <source>
        <dbReference type="Pfam" id="PF00724"/>
    </source>
</evidence>
<dbReference type="SUPFAM" id="SSF51905">
    <property type="entry name" value="FAD/NAD(P)-binding domain"/>
    <property type="match status" value="1"/>
</dbReference>
<comment type="cofactor">
    <cofactor evidence="1">
        <name>FMN</name>
        <dbReference type="ChEBI" id="CHEBI:58210"/>
    </cofactor>
</comment>
<keyword evidence="7" id="KW-0560">Oxidoreductase</keyword>